<keyword evidence="2 4" id="KW-0732">Signal</keyword>
<dbReference type="InterPro" id="IPR052574">
    <property type="entry name" value="CDIRP"/>
</dbReference>
<sequence length="406" mass="44648">MKYLLFVYILLSACIASSQIVVIPDSVFKIALLEHDPVIDINEDGEIQFSEAEAVTLLQLNHKDIVDLTGIEAFLYVTDLNVNGNLLTSVNLSQNTMLLQLNLSQNLLTELSVSQNVLLEELEIQFNELNAIDISEAINLKQLHASQNFLTSIDLSNNLELERLVLNDNSLTQLDLSNQSNLKLLELVANSITALDLTQSTPLKVLDLSNNNLSSIDLSNNTDLRAFRMMANPLISEVDLSNNHNLCQVWLSHNDALAYINLQNGNNLALDATTPCSTTVGTTTSGASLIENPALEIVCVDNILFAEEHFDTSYPVDYIEDCQLGLNNYSLATVVLYPNPVASELNVTATGIIEEISVYNMLSQKLLSQNVSASEETIDLSQLSSGNYLVNVQTSRGTAVFRIIKK</sequence>
<dbReference type="InterPro" id="IPR026444">
    <property type="entry name" value="Secre_tail"/>
</dbReference>
<proteinExistence type="predicted"/>
<dbReference type="PROSITE" id="PS51450">
    <property type="entry name" value="LRR"/>
    <property type="match status" value="2"/>
</dbReference>
<accession>A0A3L9ZHV3</accession>
<dbReference type="Gene3D" id="3.80.10.10">
    <property type="entry name" value="Ribonuclease Inhibitor"/>
    <property type="match status" value="1"/>
</dbReference>
<feature type="domain" description="Secretion system C-terminal sorting" evidence="5">
    <location>
        <begin position="336"/>
        <end position="400"/>
    </location>
</feature>
<comment type="caution">
    <text evidence="6">The sequence shown here is derived from an EMBL/GenBank/DDBJ whole genome shotgun (WGS) entry which is preliminary data.</text>
</comment>
<feature type="chain" id="PRO_5018043469" evidence="4">
    <location>
        <begin position="19"/>
        <end position="406"/>
    </location>
</feature>
<evidence type="ECO:0000256" key="1">
    <source>
        <dbReference type="ARBA" id="ARBA00022614"/>
    </source>
</evidence>
<dbReference type="AlphaFoldDB" id="A0A3L9ZHV3"/>
<evidence type="ECO:0000313" key="7">
    <source>
        <dbReference type="Proteomes" id="UP000271339"/>
    </source>
</evidence>
<organism evidence="6 7">
    <name type="scientific">Ulvibacter antarcticus</name>
    <dbReference type="NCBI Taxonomy" id="442714"/>
    <lineage>
        <taxon>Bacteria</taxon>
        <taxon>Pseudomonadati</taxon>
        <taxon>Bacteroidota</taxon>
        <taxon>Flavobacteriia</taxon>
        <taxon>Flavobacteriales</taxon>
        <taxon>Flavobacteriaceae</taxon>
        <taxon>Ulvibacter</taxon>
    </lineage>
</organism>
<keyword evidence="3" id="KW-0677">Repeat</keyword>
<dbReference type="InterPro" id="IPR001611">
    <property type="entry name" value="Leu-rich_rpt"/>
</dbReference>
<name>A0A3L9ZHV3_9FLAO</name>
<dbReference type="GO" id="GO:0035591">
    <property type="term" value="F:signaling adaptor activity"/>
    <property type="evidence" value="ECO:0007669"/>
    <property type="project" value="TreeGrafter"/>
</dbReference>
<evidence type="ECO:0000259" key="5">
    <source>
        <dbReference type="Pfam" id="PF18962"/>
    </source>
</evidence>
<dbReference type="PANTHER" id="PTHR47566:SF1">
    <property type="entry name" value="PROTEIN NUD1"/>
    <property type="match status" value="1"/>
</dbReference>
<dbReference type="OrthoDB" id="8901262at2"/>
<evidence type="ECO:0000313" key="6">
    <source>
        <dbReference type="EMBL" id="RMA66292.1"/>
    </source>
</evidence>
<protein>
    <submittedName>
        <fullName evidence="6">Putative secreted protein (Por secretion system target)</fullName>
    </submittedName>
</protein>
<dbReference type="RefSeq" id="WP_121906295.1">
    <property type="nucleotide sequence ID" value="NZ_REFC01000011.1"/>
</dbReference>
<dbReference type="NCBIfam" id="TIGR04183">
    <property type="entry name" value="Por_Secre_tail"/>
    <property type="match status" value="1"/>
</dbReference>
<dbReference type="PANTHER" id="PTHR47566">
    <property type="match status" value="1"/>
</dbReference>
<reference evidence="6 7" key="1">
    <citation type="submission" date="2018-10" db="EMBL/GenBank/DDBJ databases">
        <title>Genomic Encyclopedia of Archaeal and Bacterial Type Strains, Phase II (KMG-II): from individual species to whole genera.</title>
        <authorList>
            <person name="Goeker M."/>
        </authorList>
    </citation>
    <scope>NUCLEOTIDE SEQUENCE [LARGE SCALE GENOMIC DNA]</scope>
    <source>
        <strain evidence="6 7">DSM 23424</strain>
    </source>
</reference>
<evidence type="ECO:0000256" key="3">
    <source>
        <dbReference type="ARBA" id="ARBA00022737"/>
    </source>
</evidence>
<gene>
    <name evidence="6" type="ORF">BXY75_0713</name>
</gene>
<evidence type="ECO:0000256" key="4">
    <source>
        <dbReference type="SAM" id="SignalP"/>
    </source>
</evidence>
<dbReference type="InterPro" id="IPR032675">
    <property type="entry name" value="LRR_dom_sf"/>
</dbReference>
<dbReference type="SUPFAM" id="SSF52058">
    <property type="entry name" value="L domain-like"/>
    <property type="match status" value="1"/>
</dbReference>
<evidence type="ECO:0000256" key="2">
    <source>
        <dbReference type="ARBA" id="ARBA00022729"/>
    </source>
</evidence>
<feature type="signal peptide" evidence="4">
    <location>
        <begin position="1"/>
        <end position="18"/>
    </location>
</feature>
<dbReference type="Proteomes" id="UP000271339">
    <property type="component" value="Unassembled WGS sequence"/>
</dbReference>
<dbReference type="Pfam" id="PF18962">
    <property type="entry name" value="Por_Secre_tail"/>
    <property type="match status" value="1"/>
</dbReference>
<keyword evidence="1" id="KW-0433">Leucine-rich repeat</keyword>
<dbReference type="EMBL" id="REFC01000011">
    <property type="protein sequence ID" value="RMA66292.1"/>
    <property type="molecule type" value="Genomic_DNA"/>
</dbReference>
<keyword evidence="7" id="KW-1185">Reference proteome</keyword>